<dbReference type="Proteomes" id="UP000265520">
    <property type="component" value="Unassembled WGS sequence"/>
</dbReference>
<keyword evidence="2" id="KW-1185">Reference proteome</keyword>
<evidence type="ECO:0000313" key="2">
    <source>
        <dbReference type="Proteomes" id="UP000265520"/>
    </source>
</evidence>
<comment type="caution">
    <text evidence="1">The sequence shown here is derived from an EMBL/GenBank/DDBJ whole genome shotgun (WGS) entry which is preliminary data.</text>
</comment>
<dbReference type="AlphaFoldDB" id="A0A392UZX2"/>
<keyword evidence="1" id="KW-0695">RNA-directed DNA polymerase</keyword>
<accession>A0A392UZX2</accession>
<keyword evidence="1" id="KW-0548">Nucleotidyltransferase</keyword>
<name>A0A392UZX2_9FABA</name>
<keyword evidence="1" id="KW-0808">Transferase</keyword>
<dbReference type="EMBL" id="LXQA011002093">
    <property type="protein sequence ID" value="MCI80733.1"/>
    <property type="molecule type" value="Genomic_DNA"/>
</dbReference>
<protein>
    <submittedName>
        <fullName evidence="1">RNA-directed DNA polymerase (Reverse transcriptase)</fullName>
    </submittedName>
</protein>
<sequence length="62" mass="7151">MEERKLKGLCFKCGGKYHPTLHKCPKRFLRVLILVEGETLTEEGEIVCLEEVEAESDEEEEV</sequence>
<reference evidence="1 2" key="1">
    <citation type="journal article" date="2018" name="Front. Plant Sci.">
        <title>Red Clover (Trifolium pratense) and Zigzag Clover (T. medium) - A Picture of Genomic Similarities and Differences.</title>
        <authorList>
            <person name="Dluhosova J."/>
            <person name="Istvanek J."/>
            <person name="Nedelnik J."/>
            <person name="Repkova J."/>
        </authorList>
    </citation>
    <scope>NUCLEOTIDE SEQUENCE [LARGE SCALE GENOMIC DNA]</scope>
    <source>
        <strain evidence="2">cv. 10/8</strain>
        <tissue evidence="1">Leaf</tissue>
    </source>
</reference>
<evidence type="ECO:0000313" key="1">
    <source>
        <dbReference type="EMBL" id="MCI80733.1"/>
    </source>
</evidence>
<proteinExistence type="predicted"/>
<dbReference type="GO" id="GO:0003964">
    <property type="term" value="F:RNA-directed DNA polymerase activity"/>
    <property type="evidence" value="ECO:0007669"/>
    <property type="project" value="UniProtKB-KW"/>
</dbReference>
<feature type="non-terminal residue" evidence="1">
    <location>
        <position position="62"/>
    </location>
</feature>
<organism evidence="1 2">
    <name type="scientific">Trifolium medium</name>
    <dbReference type="NCBI Taxonomy" id="97028"/>
    <lineage>
        <taxon>Eukaryota</taxon>
        <taxon>Viridiplantae</taxon>
        <taxon>Streptophyta</taxon>
        <taxon>Embryophyta</taxon>
        <taxon>Tracheophyta</taxon>
        <taxon>Spermatophyta</taxon>
        <taxon>Magnoliopsida</taxon>
        <taxon>eudicotyledons</taxon>
        <taxon>Gunneridae</taxon>
        <taxon>Pentapetalae</taxon>
        <taxon>rosids</taxon>
        <taxon>fabids</taxon>
        <taxon>Fabales</taxon>
        <taxon>Fabaceae</taxon>
        <taxon>Papilionoideae</taxon>
        <taxon>50 kb inversion clade</taxon>
        <taxon>NPAAA clade</taxon>
        <taxon>Hologalegina</taxon>
        <taxon>IRL clade</taxon>
        <taxon>Trifolieae</taxon>
        <taxon>Trifolium</taxon>
    </lineage>
</organism>